<evidence type="ECO:0000256" key="1">
    <source>
        <dbReference type="ARBA" id="ARBA00022723"/>
    </source>
</evidence>
<dbReference type="InterPro" id="IPR051785">
    <property type="entry name" value="MMCE/EMCE_epimerase"/>
</dbReference>
<comment type="caution">
    <text evidence="3">The sequence shown here is derived from an EMBL/GenBank/DDBJ whole genome shotgun (WGS) entry which is preliminary data.</text>
</comment>
<dbReference type="InterPro" id="IPR029068">
    <property type="entry name" value="Glyas_Bleomycin-R_OHBP_Dase"/>
</dbReference>
<keyword evidence="4" id="KW-1185">Reference proteome</keyword>
<dbReference type="Proteomes" id="UP001597273">
    <property type="component" value="Unassembled WGS sequence"/>
</dbReference>
<name>A0ABW4QL35_9BACL</name>
<dbReference type="Gene3D" id="3.10.180.10">
    <property type="entry name" value="2,3-Dihydroxybiphenyl 1,2-Dioxygenase, domain 1"/>
    <property type="match status" value="1"/>
</dbReference>
<proteinExistence type="predicted"/>
<dbReference type="InterPro" id="IPR004360">
    <property type="entry name" value="Glyas_Fos-R_dOase_dom"/>
</dbReference>
<gene>
    <name evidence="3" type="ORF">ACFSDB_15150</name>
</gene>
<feature type="domain" description="VOC" evidence="2">
    <location>
        <begin position="5"/>
        <end position="143"/>
    </location>
</feature>
<organism evidence="3 4">
    <name type="scientific">Planococcus chinensis</name>
    <dbReference type="NCBI Taxonomy" id="272917"/>
    <lineage>
        <taxon>Bacteria</taxon>
        <taxon>Bacillati</taxon>
        <taxon>Bacillota</taxon>
        <taxon>Bacilli</taxon>
        <taxon>Bacillales</taxon>
        <taxon>Caryophanaceae</taxon>
        <taxon>Planococcus</taxon>
    </lineage>
</organism>
<protein>
    <submittedName>
        <fullName evidence="3">VOC family protein</fullName>
    </submittedName>
</protein>
<reference evidence="4" key="1">
    <citation type="journal article" date="2019" name="Int. J. Syst. Evol. Microbiol.">
        <title>The Global Catalogue of Microorganisms (GCM) 10K type strain sequencing project: providing services to taxonomists for standard genome sequencing and annotation.</title>
        <authorList>
            <consortium name="The Broad Institute Genomics Platform"/>
            <consortium name="The Broad Institute Genome Sequencing Center for Infectious Disease"/>
            <person name="Wu L."/>
            <person name="Ma J."/>
        </authorList>
    </citation>
    <scope>NUCLEOTIDE SEQUENCE [LARGE SCALE GENOMIC DNA]</scope>
    <source>
        <strain evidence="4">CGMCC 1.15475</strain>
    </source>
</reference>
<keyword evidence="1" id="KW-0479">Metal-binding</keyword>
<accession>A0ABW4QL35</accession>
<dbReference type="PROSITE" id="PS51819">
    <property type="entry name" value="VOC"/>
    <property type="match status" value="1"/>
</dbReference>
<sequence length="145" mass="16133">MDIQRIDHVSVNVADLKAAKAFFLEFGLNVIGEWEMDGELLENITALPNAKVACAALGTRDGEVWIELVHYQTPEDERGIRETFANTLGIGHIAFAVDDIEAVLARLNMSGVEVLSEIQNYKGQYKLVYLKGPEGILLELAEKFR</sequence>
<dbReference type="InterPro" id="IPR037523">
    <property type="entry name" value="VOC_core"/>
</dbReference>
<dbReference type="EMBL" id="JBHUFW010000011">
    <property type="protein sequence ID" value="MFD1864246.1"/>
    <property type="molecule type" value="Genomic_DNA"/>
</dbReference>
<dbReference type="PANTHER" id="PTHR43048">
    <property type="entry name" value="METHYLMALONYL-COA EPIMERASE"/>
    <property type="match status" value="1"/>
</dbReference>
<evidence type="ECO:0000313" key="3">
    <source>
        <dbReference type="EMBL" id="MFD1864246.1"/>
    </source>
</evidence>
<dbReference type="SUPFAM" id="SSF54593">
    <property type="entry name" value="Glyoxalase/Bleomycin resistance protein/Dihydroxybiphenyl dioxygenase"/>
    <property type="match status" value="1"/>
</dbReference>
<dbReference type="Pfam" id="PF00903">
    <property type="entry name" value="Glyoxalase"/>
    <property type="match status" value="1"/>
</dbReference>
<evidence type="ECO:0000313" key="4">
    <source>
        <dbReference type="Proteomes" id="UP001597273"/>
    </source>
</evidence>
<dbReference type="RefSeq" id="WP_204890622.1">
    <property type="nucleotide sequence ID" value="NZ_JBHUFW010000011.1"/>
</dbReference>
<evidence type="ECO:0000259" key="2">
    <source>
        <dbReference type="PROSITE" id="PS51819"/>
    </source>
</evidence>
<dbReference type="PANTHER" id="PTHR43048:SF5">
    <property type="entry name" value="BLR5325 PROTEIN"/>
    <property type="match status" value="1"/>
</dbReference>